<dbReference type="STRING" id="121719.APZ00_16620"/>
<proteinExistence type="predicted"/>
<reference evidence="2 3" key="1">
    <citation type="submission" date="2015-10" db="EMBL/GenBank/DDBJ databases">
        <title>The world's first case of liver abscess caused by Pannonibacter phragmitetus.</title>
        <authorList>
            <person name="Ming D."/>
            <person name="Wang M."/>
            <person name="Zhou Y."/>
            <person name="Jiang T."/>
            <person name="Hu S."/>
        </authorList>
    </citation>
    <scope>NUCLEOTIDE SEQUENCE [LARGE SCALE GENOMIC DNA]</scope>
    <source>
        <strain evidence="2 3">31801</strain>
    </source>
</reference>
<dbReference type="AlphaFoldDB" id="A0A0U3N6F5"/>
<protein>
    <recommendedName>
        <fullName evidence="1">N-acetyltransferase domain-containing protein</fullName>
    </recommendedName>
</protein>
<dbReference type="KEGG" id="pphr:APZ00_16620"/>
<dbReference type="PROSITE" id="PS51186">
    <property type="entry name" value="GNAT"/>
    <property type="match status" value="1"/>
</dbReference>
<name>A0A0U3N6F5_9HYPH</name>
<dbReference type="EMBL" id="CP013068">
    <property type="protein sequence ID" value="ALV28488.1"/>
    <property type="molecule type" value="Genomic_DNA"/>
</dbReference>
<keyword evidence="3" id="KW-1185">Reference proteome</keyword>
<dbReference type="Gene3D" id="3.40.630.30">
    <property type="match status" value="1"/>
</dbReference>
<accession>A0A0U3N6F5</accession>
<dbReference type="CDD" id="cd04301">
    <property type="entry name" value="NAT_SF"/>
    <property type="match status" value="1"/>
</dbReference>
<evidence type="ECO:0000313" key="3">
    <source>
        <dbReference type="Proteomes" id="UP000064921"/>
    </source>
</evidence>
<evidence type="ECO:0000313" key="2">
    <source>
        <dbReference type="EMBL" id="ALV28488.1"/>
    </source>
</evidence>
<dbReference type="Proteomes" id="UP000064921">
    <property type="component" value="Chromosome"/>
</dbReference>
<dbReference type="SUPFAM" id="SSF55729">
    <property type="entry name" value="Acyl-CoA N-acyltransferases (Nat)"/>
    <property type="match status" value="1"/>
</dbReference>
<gene>
    <name evidence="2" type="ORF">APZ00_16620</name>
</gene>
<evidence type="ECO:0000259" key="1">
    <source>
        <dbReference type="PROSITE" id="PS51186"/>
    </source>
</evidence>
<dbReference type="InterPro" id="IPR016181">
    <property type="entry name" value="Acyl_CoA_acyltransferase"/>
</dbReference>
<organism evidence="2 3">
    <name type="scientific">Pannonibacter phragmitetus</name>
    <dbReference type="NCBI Taxonomy" id="121719"/>
    <lineage>
        <taxon>Bacteria</taxon>
        <taxon>Pseudomonadati</taxon>
        <taxon>Pseudomonadota</taxon>
        <taxon>Alphaproteobacteria</taxon>
        <taxon>Hyphomicrobiales</taxon>
        <taxon>Stappiaceae</taxon>
        <taxon>Pannonibacter</taxon>
    </lineage>
</organism>
<feature type="domain" description="N-acetyltransferase" evidence="1">
    <location>
        <begin position="16"/>
        <end position="161"/>
    </location>
</feature>
<dbReference type="InterPro" id="IPR000182">
    <property type="entry name" value="GNAT_dom"/>
</dbReference>
<sequence>MGEDALNARALSNASMHPAAAAPAASVAVLEGDASGFAGFGFPRLAGHLAAVTAPWIAAGLRVEGLPAGLAFGLLRGDEALLLSLVVAAPLRGQGHGRRLAALFASEAARRGAQSVDVGFSSRIAHREALAGCLTAAGFPAPELLELITTGEAGAMLEAVNQWPSMMRRLRDPDSASFEPWRPLDAADLAAVRTLSQEPGYRPGMAPEADPETFDPACSIAVRREGQLIGWVVAEGLPVITLDAYRNRKGVSYRSAYLMQKLWHTGLMVGAYRAAFEAQVNTYGPDSIAVFHTGIPRMAAMVRRRFGPIALQVDEHWRTRQLLVSQSLEPA</sequence>
<dbReference type="GO" id="GO:0016747">
    <property type="term" value="F:acyltransferase activity, transferring groups other than amino-acyl groups"/>
    <property type="evidence" value="ECO:0007669"/>
    <property type="project" value="InterPro"/>
</dbReference>